<sequence length="417" mass="47413">MEAVGISCWWFASRDRDLEKTFDPTSHVAEIKRAPKSVENLSNLTIEADENFIAIPGDDENSEYNKFFPLFHSLYIGFDIFLPVRVQQKYNPLDFRLDAVENFCVKIICKRPMPVAHIHYTVAGGEADVNDFSPSTAAMIVRQYLEEKLRDNTKVDFQSLGPSPFHGDIFLDQSPQGGAIEAPKDLTKPGSGYRTLYFPTVAIKPNAQLAELVAKNHGTRRAFYTVIRRRNYAQRLARAVTDGSLELLRPPERTGRWATFQHWRGYRARVDEVFTALLNEKMNRVSQGQLALEIEEDETILRSGPLYHLLERTRDAAQMPDEDIRELLVMLEERRRGYFENVATLFSGLVGGVLGAALGAALTFGLADHSESKALKKDRDRRARWCTRGCRSPRLYVRTSARPARTPASLPMFRSRQ</sequence>
<keyword evidence="1" id="KW-1133">Transmembrane helix</keyword>
<accession>A0A1M5SGU1</accession>
<feature type="transmembrane region" description="Helical" evidence="1">
    <location>
        <begin position="345"/>
        <end position="367"/>
    </location>
</feature>
<proteinExistence type="predicted"/>
<name>A0A1M5SGU1_9BRAD</name>
<dbReference type="Proteomes" id="UP000190675">
    <property type="component" value="Chromosome I"/>
</dbReference>
<organism evidence="2 3">
    <name type="scientific">Bradyrhizobium erythrophlei</name>
    <dbReference type="NCBI Taxonomy" id="1437360"/>
    <lineage>
        <taxon>Bacteria</taxon>
        <taxon>Pseudomonadati</taxon>
        <taxon>Pseudomonadota</taxon>
        <taxon>Alphaproteobacteria</taxon>
        <taxon>Hyphomicrobiales</taxon>
        <taxon>Nitrobacteraceae</taxon>
        <taxon>Bradyrhizobium</taxon>
    </lineage>
</organism>
<evidence type="ECO:0000313" key="2">
    <source>
        <dbReference type="EMBL" id="SHH37736.1"/>
    </source>
</evidence>
<dbReference type="EMBL" id="LT670818">
    <property type="protein sequence ID" value="SHH37736.1"/>
    <property type="molecule type" value="Genomic_DNA"/>
</dbReference>
<dbReference type="AlphaFoldDB" id="A0A1M5SGU1"/>
<evidence type="ECO:0000313" key="3">
    <source>
        <dbReference type="Proteomes" id="UP000190675"/>
    </source>
</evidence>
<gene>
    <name evidence="2" type="ORF">SAMN05444169_7141</name>
</gene>
<keyword evidence="1" id="KW-0812">Transmembrane</keyword>
<keyword evidence="1" id="KW-0472">Membrane</keyword>
<evidence type="ECO:0000256" key="1">
    <source>
        <dbReference type="SAM" id="Phobius"/>
    </source>
</evidence>
<reference evidence="2 3" key="1">
    <citation type="submission" date="2016-11" db="EMBL/GenBank/DDBJ databases">
        <authorList>
            <person name="Jaros S."/>
            <person name="Januszkiewicz K."/>
            <person name="Wedrychowicz H."/>
        </authorList>
    </citation>
    <scope>NUCLEOTIDE SEQUENCE [LARGE SCALE GENOMIC DNA]</scope>
    <source>
        <strain evidence="2 3">GAS242</strain>
    </source>
</reference>
<protein>
    <submittedName>
        <fullName evidence="2">Uncharacterized protein</fullName>
    </submittedName>
</protein>